<evidence type="ECO:0000313" key="3">
    <source>
        <dbReference type="Proteomes" id="UP000319712"/>
    </source>
</evidence>
<protein>
    <submittedName>
        <fullName evidence="2">Uncharacterized conserved protein, DUF433 family</fullName>
    </submittedName>
</protein>
<dbReference type="SUPFAM" id="SSF46689">
    <property type="entry name" value="Homeodomain-like"/>
    <property type="match status" value="1"/>
</dbReference>
<proteinExistence type="predicted"/>
<gene>
    <name evidence="2" type="ORF">SAMN06264867_106121</name>
</gene>
<dbReference type="InterPro" id="IPR009057">
    <property type="entry name" value="Homeodomain-like_sf"/>
</dbReference>
<dbReference type="Pfam" id="PF04255">
    <property type="entry name" value="DUF433"/>
    <property type="match status" value="1"/>
</dbReference>
<dbReference type="PANTHER" id="PTHR34849">
    <property type="entry name" value="SSL5025 PROTEIN"/>
    <property type="match status" value="1"/>
</dbReference>
<reference evidence="2 3" key="1">
    <citation type="submission" date="2017-05" db="EMBL/GenBank/DDBJ databases">
        <authorList>
            <person name="Varghese N."/>
            <person name="Submissions S."/>
        </authorList>
    </citation>
    <scope>NUCLEOTIDE SEQUENCE [LARGE SCALE GENOMIC DNA]</scope>
    <source>
        <strain evidence="2 3">DSM 19504</strain>
    </source>
</reference>
<accession>A0A521D8G5</accession>
<dbReference type="Gene3D" id="1.10.10.10">
    <property type="entry name" value="Winged helix-like DNA-binding domain superfamily/Winged helix DNA-binding domain"/>
    <property type="match status" value="1"/>
</dbReference>
<dbReference type="InterPro" id="IPR007367">
    <property type="entry name" value="DUF433"/>
</dbReference>
<keyword evidence="3" id="KW-1185">Reference proteome</keyword>
<dbReference type="AlphaFoldDB" id="A0A521D8G5"/>
<dbReference type="EMBL" id="FXTD01000006">
    <property type="protein sequence ID" value="SMO67994.1"/>
    <property type="molecule type" value="Genomic_DNA"/>
</dbReference>
<dbReference type="PANTHER" id="PTHR34849:SF1">
    <property type="entry name" value="SLR0770 PROTEIN"/>
    <property type="match status" value="1"/>
</dbReference>
<feature type="region of interest" description="Disordered" evidence="1">
    <location>
        <begin position="1"/>
        <end position="21"/>
    </location>
</feature>
<dbReference type="Proteomes" id="UP000319712">
    <property type="component" value="Unassembled WGS sequence"/>
</dbReference>
<dbReference type="InterPro" id="IPR036388">
    <property type="entry name" value="WH-like_DNA-bd_sf"/>
</dbReference>
<evidence type="ECO:0000256" key="1">
    <source>
        <dbReference type="SAM" id="MobiDB-lite"/>
    </source>
</evidence>
<sequence>MSGMGIVRNSEHSNGAPTIEGTGIRVKDIASAYEHSGYDPDEITQLYPDLTLGDVHRALAYYYDHIDDFRSASSEPASA</sequence>
<organism evidence="2 3">
    <name type="scientific">Halorubrum cibi</name>
    <dbReference type="NCBI Taxonomy" id="413815"/>
    <lineage>
        <taxon>Archaea</taxon>
        <taxon>Methanobacteriati</taxon>
        <taxon>Methanobacteriota</taxon>
        <taxon>Stenosarchaea group</taxon>
        <taxon>Halobacteria</taxon>
        <taxon>Halobacteriales</taxon>
        <taxon>Haloferacaceae</taxon>
        <taxon>Halorubrum</taxon>
    </lineage>
</organism>
<evidence type="ECO:0000313" key="2">
    <source>
        <dbReference type="EMBL" id="SMO67994.1"/>
    </source>
</evidence>
<name>A0A521D8G5_9EURY</name>